<reference evidence="1" key="1">
    <citation type="journal article" date="2020" name="Nat. Commun.">
        <title>Large-scale genome sequencing of mycorrhizal fungi provides insights into the early evolution of symbiotic traits.</title>
        <authorList>
            <person name="Miyauchi S."/>
            <person name="Kiss E."/>
            <person name="Kuo A."/>
            <person name="Drula E."/>
            <person name="Kohler A."/>
            <person name="Sanchez-Garcia M."/>
            <person name="Morin E."/>
            <person name="Andreopoulos B."/>
            <person name="Barry K.W."/>
            <person name="Bonito G."/>
            <person name="Buee M."/>
            <person name="Carver A."/>
            <person name="Chen C."/>
            <person name="Cichocki N."/>
            <person name="Clum A."/>
            <person name="Culley D."/>
            <person name="Crous P.W."/>
            <person name="Fauchery L."/>
            <person name="Girlanda M."/>
            <person name="Hayes R.D."/>
            <person name="Keri Z."/>
            <person name="LaButti K."/>
            <person name="Lipzen A."/>
            <person name="Lombard V."/>
            <person name="Magnuson J."/>
            <person name="Maillard F."/>
            <person name="Murat C."/>
            <person name="Nolan M."/>
            <person name="Ohm R.A."/>
            <person name="Pangilinan J."/>
            <person name="Pereira M.F."/>
            <person name="Perotto S."/>
            <person name="Peter M."/>
            <person name="Pfister S."/>
            <person name="Riley R."/>
            <person name="Sitrit Y."/>
            <person name="Stielow J.B."/>
            <person name="Szollosi G."/>
            <person name="Zifcakova L."/>
            <person name="Stursova M."/>
            <person name="Spatafora J.W."/>
            <person name="Tedersoo L."/>
            <person name="Vaario L.M."/>
            <person name="Yamada A."/>
            <person name="Yan M."/>
            <person name="Wang P."/>
            <person name="Xu J."/>
            <person name="Bruns T."/>
            <person name="Baldrian P."/>
            <person name="Vilgalys R."/>
            <person name="Dunand C."/>
            <person name="Henrissat B."/>
            <person name="Grigoriev I.V."/>
            <person name="Hibbett D."/>
            <person name="Nagy L.G."/>
            <person name="Martin F.M."/>
        </authorList>
    </citation>
    <scope>NUCLEOTIDE SEQUENCE</scope>
    <source>
        <strain evidence="1">UP504</strain>
    </source>
</reference>
<evidence type="ECO:0000313" key="1">
    <source>
        <dbReference type="EMBL" id="KAF9517191.1"/>
    </source>
</evidence>
<evidence type="ECO:0000313" key="2">
    <source>
        <dbReference type="Proteomes" id="UP000886523"/>
    </source>
</evidence>
<proteinExistence type="predicted"/>
<sequence length="97" mass="11151">MATSSSSSPFMLWEPLFLRVPPPSRHHCWCSPTLSEVSRLDDIGISIIRGGSSDSMRTLVLRRRPLSPSIPSGWQLRREDQPWGCWGKWCQTQLQWV</sequence>
<dbReference type="Proteomes" id="UP000886523">
    <property type="component" value="Unassembled WGS sequence"/>
</dbReference>
<dbReference type="AlphaFoldDB" id="A0A9P6DW81"/>
<dbReference type="EMBL" id="MU128933">
    <property type="protein sequence ID" value="KAF9517191.1"/>
    <property type="molecule type" value="Genomic_DNA"/>
</dbReference>
<keyword evidence="2" id="KW-1185">Reference proteome</keyword>
<organism evidence="1 2">
    <name type="scientific">Hydnum rufescens UP504</name>
    <dbReference type="NCBI Taxonomy" id="1448309"/>
    <lineage>
        <taxon>Eukaryota</taxon>
        <taxon>Fungi</taxon>
        <taxon>Dikarya</taxon>
        <taxon>Basidiomycota</taxon>
        <taxon>Agaricomycotina</taxon>
        <taxon>Agaricomycetes</taxon>
        <taxon>Cantharellales</taxon>
        <taxon>Hydnaceae</taxon>
        <taxon>Hydnum</taxon>
    </lineage>
</organism>
<protein>
    <submittedName>
        <fullName evidence="1">Uncharacterized protein</fullName>
    </submittedName>
</protein>
<name>A0A9P6DW81_9AGAM</name>
<accession>A0A9P6DW81</accession>
<comment type="caution">
    <text evidence="1">The sequence shown here is derived from an EMBL/GenBank/DDBJ whole genome shotgun (WGS) entry which is preliminary data.</text>
</comment>
<gene>
    <name evidence="1" type="ORF">BS47DRAFT_1380554</name>
</gene>